<sequence length="186" mass="20147">MANQPVDFVSTGNDSVQPTEGDTQVSGELTFNDKVIQKIIGIAMEKIDGLLNVQGGFFSSVAGKIANTDNVTAGIETEVGQKQVAVDMEIICEYGKDAAKIYDEIKQVVVTEVKKMTHLDVIEVNVNVADIQTEEEYEQNKETLQDKASDAADTVGAYTSEKTDQATGKINEGVDKAKEKTEPKVQ</sequence>
<evidence type="ECO:0000256" key="3">
    <source>
        <dbReference type="SAM" id="MobiDB-lite"/>
    </source>
</evidence>
<keyword evidence="7" id="KW-1185">Reference proteome</keyword>
<evidence type="ECO:0000256" key="1">
    <source>
        <dbReference type="ARBA" id="ARBA00005721"/>
    </source>
</evidence>
<evidence type="ECO:0000313" key="7">
    <source>
        <dbReference type="Proteomes" id="UP000886607"/>
    </source>
</evidence>
<feature type="region of interest" description="Disordered" evidence="3">
    <location>
        <begin position="1"/>
        <end position="24"/>
    </location>
</feature>
<evidence type="ECO:0000313" key="5">
    <source>
        <dbReference type="EMBL" id="GEQ53883.1"/>
    </source>
</evidence>
<dbReference type="AlphaFoldDB" id="A0AAN4RLK3"/>
<organism evidence="5 6">
    <name type="scientific">Tetragenococcus koreensis</name>
    <dbReference type="NCBI Taxonomy" id="290335"/>
    <lineage>
        <taxon>Bacteria</taxon>
        <taxon>Bacillati</taxon>
        <taxon>Bacillota</taxon>
        <taxon>Bacilli</taxon>
        <taxon>Lactobacillales</taxon>
        <taxon>Enterococcaceae</taxon>
        <taxon>Tetragenococcus</taxon>
    </lineage>
</organism>
<dbReference type="Proteomes" id="UP000886597">
    <property type="component" value="Unassembled WGS sequence"/>
</dbReference>
<accession>A0AAN4RLK3</accession>
<dbReference type="EMBL" id="BKBO01000007">
    <property type="protein sequence ID" value="GEQ48775.1"/>
    <property type="molecule type" value="Genomic_DNA"/>
</dbReference>
<feature type="region of interest" description="Disordered" evidence="3">
    <location>
        <begin position="136"/>
        <end position="186"/>
    </location>
</feature>
<evidence type="ECO:0000313" key="4">
    <source>
        <dbReference type="EMBL" id="GEQ48775.1"/>
    </source>
</evidence>
<protein>
    <recommendedName>
        <fullName evidence="2">Stress response regulator gls24 homolog</fullName>
    </recommendedName>
</protein>
<feature type="compositionally biased region" description="Basic and acidic residues" evidence="3">
    <location>
        <begin position="172"/>
        <end position="186"/>
    </location>
</feature>
<dbReference type="EMBL" id="BKBQ01000008">
    <property type="protein sequence ID" value="GEQ53883.1"/>
    <property type="molecule type" value="Genomic_DNA"/>
</dbReference>
<gene>
    <name evidence="4" type="ORF">TK11N_06270</name>
    <name evidence="5" type="ORF">TK2N_07270</name>
</gene>
<dbReference type="Pfam" id="PF03780">
    <property type="entry name" value="Asp23"/>
    <property type="match status" value="1"/>
</dbReference>
<evidence type="ECO:0000256" key="2">
    <source>
        <dbReference type="ARBA" id="ARBA00039575"/>
    </source>
</evidence>
<dbReference type="RefSeq" id="WP_202583592.1">
    <property type="nucleotide sequence ID" value="NZ_BKBO01000007.1"/>
</dbReference>
<dbReference type="Proteomes" id="UP000886607">
    <property type="component" value="Unassembled WGS sequence"/>
</dbReference>
<reference evidence="5" key="1">
    <citation type="submission" date="2019-08" db="EMBL/GenBank/DDBJ databases">
        <authorList>
            <person name="Ishikawa M."/>
            <person name="Suzuki T."/>
            <person name="Matsutani M."/>
        </authorList>
    </citation>
    <scope>NUCLEOTIDE SEQUENCE</scope>
    <source>
        <strain evidence="5">7C1</strain>
        <strain evidence="4">8C4</strain>
    </source>
</reference>
<proteinExistence type="inferred from homology"/>
<evidence type="ECO:0000313" key="6">
    <source>
        <dbReference type="Proteomes" id="UP000886597"/>
    </source>
</evidence>
<dbReference type="PANTHER" id="PTHR34297">
    <property type="entry name" value="HYPOTHETICAL CYTOSOLIC PROTEIN-RELATED"/>
    <property type="match status" value="1"/>
</dbReference>
<reference evidence="5" key="2">
    <citation type="journal article" date="2020" name="Int. Dairy J.">
        <title>Lactic acid bacterial diversity in Brie cheese focusing on salt concentration and pH of isolation medium and characterisation of halophilic and alkaliphilic lactic acid bacterial isolates.</title>
        <authorList>
            <person name="Unno R."/>
            <person name="Matsutani M."/>
            <person name="Suzuki T."/>
            <person name="Kodama K."/>
            <person name="Matsushita H."/>
            <person name="Yamasato K."/>
            <person name="Koizumi Y."/>
            <person name="Ishikawa M."/>
        </authorList>
    </citation>
    <scope>NUCLEOTIDE SEQUENCE</scope>
    <source>
        <strain evidence="5">7C1</strain>
        <strain evidence="4">8C4</strain>
    </source>
</reference>
<comment type="similarity">
    <text evidence="1">Belongs to the asp23 family.</text>
</comment>
<feature type="compositionally biased region" description="Polar residues" evidence="3">
    <location>
        <begin position="10"/>
        <end position="24"/>
    </location>
</feature>
<dbReference type="InterPro" id="IPR005531">
    <property type="entry name" value="Asp23"/>
</dbReference>
<comment type="caution">
    <text evidence="5">The sequence shown here is derived from an EMBL/GenBank/DDBJ whole genome shotgun (WGS) entry which is preliminary data.</text>
</comment>
<dbReference type="PANTHER" id="PTHR34297:SF3">
    <property type="entry name" value="ALKALINE SHOCK PROTEIN 23"/>
    <property type="match status" value="1"/>
</dbReference>
<feature type="compositionally biased region" description="Basic and acidic residues" evidence="3">
    <location>
        <begin position="138"/>
        <end position="150"/>
    </location>
</feature>
<name>A0AAN4RLK3_9ENTE</name>